<evidence type="ECO:0000259" key="5">
    <source>
        <dbReference type="Pfam" id="PF07993"/>
    </source>
</evidence>
<dbReference type="Gene3D" id="3.40.50.12780">
    <property type="entry name" value="N-terminal domain of ligase-like"/>
    <property type="match status" value="1"/>
</dbReference>
<dbReference type="PANTHER" id="PTHR43439">
    <property type="entry name" value="PHENYLACETATE-COENZYME A LIGASE"/>
    <property type="match status" value="1"/>
</dbReference>
<dbReference type="InterPro" id="IPR036291">
    <property type="entry name" value="NAD(P)-bd_dom_sf"/>
</dbReference>
<dbReference type="SUPFAM" id="SSF56801">
    <property type="entry name" value="Acetyl-CoA synthetase-like"/>
    <property type="match status" value="1"/>
</dbReference>
<organism evidence="6 7">
    <name type="scientific">Aureobasidium melanogenum</name>
    <name type="common">Aureobasidium pullulans var. melanogenum</name>
    <dbReference type="NCBI Taxonomy" id="46634"/>
    <lineage>
        <taxon>Eukaryota</taxon>
        <taxon>Fungi</taxon>
        <taxon>Dikarya</taxon>
        <taxon>Ascomycota</taxon>
        <taxon>Pezizomycotina</taxon>
        <taxon>Dothideomycetes</taxon>
        <taxon>Dothideomycetidae</taxon>
        <taxon>Dothideales</taxon>
        <taxon>Saccotheciaceae</taxon>
        <taxon>Aureobasidium</taxon>
    </lineage>
</organism>
<comment type="caution">
    <text evidence="6">The sequence shown here is derived from an EMBL/GenBank/DDBJ whole genome shotgun (WGS) entry which is preliminary data.</text>
</comment>
<dbReference type="SUPFAM" id="SSF47336">
    <property type="entry name" value="ACP-like"/>
    <property type="match status" value="1"/>
</dbReference>
<dbReference type="AlphaFoldDB" id="A0A9P8EVZ7"/>
<dbReference type="PROSITE" id="PS00455">
    <property type="entry name" value="AMP_BINDING"/>
    <property type="match status" value="1"/>
</dbReference>
<dbReference type="SUPFAM" id="SSF51735">
    <property type="entry name" value="NAD(P)-binding Rossmann-fold domains"/>
    <property type="match status" value="1"/>
</dbReference>
<dbReference type="InterPro" id="IPR009081">
    <property type="entry name" value="PP-bd_ACP"/>
</dbReference>
<dbReference type="Pfam" id="PF00550">
    <property type="entry name" value="PP-binding"/>
    <property type="match status" value="1"/>
</dbReference>
<feature type="domain" description="Carrier" evidence="4">
    <location>
        <begin position="557"/>
        <end position="625"/>
    </location>
</feature>
<dbReference type="InterPro" id="IPR000873">
    <property type="entry name" value="AMP-dep_synth/lig_dom"/>
</dbReference>
<dbReference type="Pfam" id="PF23562">
    <property type="entry name" value="AMP-binding_C_3"/>
    <property type="match status" value="1"/>
</dbReference>
<gene>
    <name evidence="6" type="ORF">KCU76_g1499</name>
</gene>
<dbReference type="InterPro" id="IPR036736">
    <property type="entry name" value="ACP-like_sf"/>
</dbReference>
<dbReference type="Gene3D" id="3.40.50.720">
    <property type="entry name" value="NAD(P)-binding Rossmann-like Domain"/>
    <property type="match status" value="1"/>
</dbReference>
<dbReference type="PANTHER" id="PTHR43439:SF2">
    <property type="entry name" value="ENZYME, PUTATIVE (JCVI)-RELATED"/>
    <property type="match status" value="1"/>
</dbReference>
<protein>
    <submittedName>
        <fullName evidence="6">Acetyl-CoA synthetase-like protein</fullName>
    </submittedName>
</protein>
<evidence type="ECO:0000259" key="4">
    <source>
        <dbReference type="Pfam" id="PF00550"/>
    </source>
</evidence>
<dbReference type="InterPro" id="IPR051414">
    <property type="entry name" value="Adenylate-forming_Reductase"/>
</dbReference>
<feature type="domain" description="AMP-dependent synthetase/ligase" evidence="3">
    <location>
        <begin position="52"/>
        <end position="351"/>
    </location>
</feature>
<keyword evidence="2" id="KW-0597">Phosphoprotein</keyword>
<dbReference type="OrthoDB" id="429813at2759"/>
<dbReference type="InterPro" id="IPR020845">
    <property type="entry name" value="AMP-binding_CS"/>
</dbReference>
<evidence type="ECO:0000259" key="3">
    <source>
        <dbReference type="Pfam" id="PF00501"/>
    </source>
</evidence>
<name>A0A9P8EVZ7_AURME</name>
<proteinExistence type="predicted"/>
<dbReference type="InterPro" id="IPR013120">
    <property type="entry name" value="FAR_NAD-bd"/>
</dbReference>
<reference evidence="6" key="2">
    <citation type="submission" date="2021-08" db="EMBL/GenBank/DDBJ databases">
        <authorList>
            <person name="Gostincar C."/>
            <person name="Sun X."/>
            <person name="Song Z."/>
            <person name="Gunde-Cimerman N."/>
        </authorList>
    </citation>
    <scope>NUCLEOTIDE SEQUENCE</scope>
    <source>
        <strain evidence="6">EXF-9911</strain>
    </source>
</reference>
<accession>A0A9P8EVZ7</accession>
<reference evidence="6" key="1">
    <citation type="journal article" date="2021" name="J Fungi (Basel)">
        <title>Virulence traits and population genomics of the black yeast Aureobasidium melanogenum.</title>
        <authorList>
            <person name="Cernosa A."/>
            <person name="Sun X."/>
            <person name="Gostincar C."/>
            <person name="Fang C."/>
            <person name="Gunde-Cimerman N."/>
            <person name="Song Z."/>
        </authorList>
    </citation>
    <scope>NUCLEOTIDE SEQUENCE</scope>
    <source>
        <strain evidence="6">EXF-9911</strain>
    </source>
</reference>
<feature type="non-terminal residue" evidence="6">
    <location>
        <position position="1049"/>
    </location>
</feature>
<feature type="domain" description="Thioester reductase (TE)" evidence="5">
    <location>
        <begin position="671"/>
        <end position="910"/>
    </location>
</feature>
<dbReference type="EMBL" id="JAHFXF010000033">
    <property type="protein sequence ID" value="KAG9699461.1"/>
    <property type="molecule type" value="Genomic_DNA"/>
</dbReference>
<keyword evidence="1" id="KW-0596">Phosphopantetheine</keyword>
<evidence type="ECO:0000313" key="6">
    <source>
        <dbReference type="EMBL" id="KAG9699461.1"/>
    </source>
</evidence>
<sequence>MSTSTQTKVAFDPASFGKLRLKSHDSLYTIDDLIRSHAAEPEDFTMIGAPVDDLTDFEEHSARDVDRFADAAAARLQEMGLKPADPDLDESPIIGMLCISGLDMVVTLLGLLRLGYGVLLLSTRLAAPAYARLTTMVNCSTLISTDAFKTILDDVQVEKSLTCLPLLKRSDYIGVKAPIFKRQYTPAKETNKIAVIIHSSGSTGFPKPIFLRHAQCLATFTQNFGMRAFLASPLFHSQGFYEMFRTIYSKKPLYLCNYTVPHTRQGLTAQLQFLKPEIFNCVPYLLKLLCETEEGINELANVSLVLYAGSGCPDDVGDLLVSRGVNLVQNYGCTEIGRIMTSFRSPGDNEWNYCRLNPPVSEHVLMDEIAPGVFECVALESLKTRVAVNSDNPPNSFRSRDLFAPHPTRPNLWKYLSRLDDRLTLVNGEKVLPLPIEGRIRQDCLVQEAAVFGIGRSVPGVIIFRSPDAKDMSDDEFFEAVWPAVEDANARAESFSRIPKELVVLVAAETEYPKTDKGTFIRAKIYDQFKKEIEKKYSEFENGSLGNLTLEVPELEQWLLGEFSKELGVSLKLDTDFYQAGVDSLQSTRMWSSIKKQINLGGNHASLSRNVLYETANIHGLAQHLYLTRTGESKTQEDEITVMEQLISKYSSFKQHEPCEAATDGKDVVLLTGATGTVGIHILTKLVKQNNVAAVWAIVRASTITQATERISEALSSRGLYLMEKEKAKIIPFLGDLSKPDLGLGEESLQKLKSQLTHVIHSAWAVNFNLGVKSFEDQHIKGAYNLIQLCLSTRKPKPAKFFFCSSVSSAASTPLDQRVRESQVPRLEFAQGTGYGRSKLVTERIVHNAMRTTGMYARVLRLGQIAGDSGHGNWNTTEAIALMVQTATTIKALPTHNEELSWLPVDLAASIVVELSGIAQPITETRLKDNDLVYNIQNPKVYHWTRDILPALRRAGLRFDEVLPREWVQRLRAGDQNPESNPPVKLTEFFAERYGNVVENAPMKSAGRYDTMQTCKDSATMTAIPDLIESGLVAKFVEAWAKEWGVELL</sequence>
<dbReference type="Gene3D" id="1.10.1200.10">
    <property type="entry name" value="ACP-like"/>
    <property type="match status" value="1"/>
</dbReference>
<evidence type="ECO:0000256" key="2">
    <source>
        <dbReference type="ARBA" id="ARBA00022553"/>
    </source>
</evidence>
<evidence type="ECO:0000256" key="1">
    <source>
        <dbReference type="ARBA" id="ARBA00022450"/>
    </source>
</evidence>
<dbReference type="InterPro" id="IPR042099">
    <property type="entry name" value="ANL_N_sf"/>
</dbReference>
<dbReference type="Pfam" id="PF00501">
    <property type="entry name" value="AMP-binding"/>
    <property type="match status" value="1"/>
</dbReference>
<dbReference type="Pfam" id="PF07993">
    <property type="entry name" value="NAD_binding_4"/>
    <property type="match status" value="1"/>
</dbReference>
<evidence type="ECO:0000313" key="7">
    <source>
        <dbReference type="Proteomes" id="UP000779574"/>
    </source>
</evidence>
<dbReference type="Proteomes" id="UP000779574">
    <property type="component" value="Unassembled WGS sequence"/>
</dbReference>